<gene>
    <name evidence="1" type="ORF">MSZNOR_0938</name>
</gene>
<evidence type="ECO:0000313" key="2">
    <source>
        <dbReference type="Proteomes" id="UP001162030"/>
    </source>
</evidence>
<keyword evidence="2" id="KW-1185">Reference proteome</keyword>
<sequence length="64" mass="7290">MALNRPDQMIIETKTKDRTEEKVIDYNRVELIADPVGQQTLDALRRVGILEVSISAATMIRLYS</sequence>
<accession>A0ABM9HY96</accession>
<reference evidence="1 2" key="1">
    <citation type="submission" date="2023-03" db="EMBL/GenBank/DDBJ databases">
        <authorList>
            <person name="Pearce D."/>
        </authorList>
    </citation>
    <scope>NUCLEOTIDE SEQUENCE [LARGE SCALE GENOMIC DNA]</scope>
    <source>
        <strain evidence="1">Msz</strain>
    </source>
</reference>
<name>A0ABM9HY96_9GAMM</name>
<evidence type="ECO:0000313" key="1">
    <source>
        <dbReference type="EMBL" id="CAI8766216.1"/>
    </source>
</evidence>
<dbReference type="Proteomes" id="UP001162030">
    <property type="component" value="Chromosome"/>
</dbReference>
<organism evidence="1 2">
    <name type="scientific">Methylocaldum szegediense</name>
    <dbReference type="NCBI Taxonomy" id="73780"/>
    <lineage>
        <taxon>Bacteria</taxon>
        <taxon>Pseudomonadati</taxon>
        <taxon>Pseudomonadota</taxon>
        <taxon>Gammaproteobacteria</taxon>
        <taxon>Methylococcales</taxon>
        <taxon>Methylococcaceae</taxon>
        <taxon>Methylocaldum</taxon>
    </lineage>
</organism>
<dbReference type="EMBL" id="OX458333">
    <property type="protein sequence ID" value="CAI8766216.1"/>
    <property type="molecule type" value="Genomic_DNA"/>
</dbReference>
<proteinExistence type="predicted"/>
<protein>
    <submittedName>
        <fullName evidence="1">Uncharacterized protein</fullName>
    </submittedName>
</protein>